<keyword evidence="3" id="KW-1185">Reference proteome</keyword>
<proteinExistence type="predicted"/>
<dbReference type="InterPro" id="IPR000477">
    <property type="entry name" value="RT_dom"/>
</dbReference>
<dbReference type="AlphaFoldDB" id="A0A8C1J811"/>
<dbReference type="PANTHER" id="PTHR31635:SF196">
    <property type="entry name" value="REVERSE TRANSCRIPTASE DOMAIN-CONTAINING PROTEIN-RELATED"/>
    <property type="match status" value="1"/>
</dbReference>
<evidence type="ECO:0000259" key="1">
    <source>
        <dbReference type="PROSITE" id="PS50878"/>
    </source>
</evidence>
<evidence type="ECO:0000313" key="3">
    <source>
        <dbReference type="Proteomes" id="UP000694427"/>
    </source>
</evidence>
<dbReference type="PROSITE" id="PS50878">
    <property type="entry name" value="RT_POL"/>
    <property type="match status" value="1"/>
</dbReference>
<evidence type="ECO:0000313" key="2">
    <source>
        <dbReference type="Ensembl" id="ENSCCRP00010028712.1"/>
    </source>
</evidence>
<dbReference type="Proteomes" id="UP000694427">
    <property type="component" value="Unplaced"/>
</dbReference>
<reference evidence="2" key="1">
    <citation type="submission" date="2025-08" db="UniProtKB">
        <authorList>
            <consortium name="Ensembl"/>
        </authorList>
    </citation>
    <scope>IDENTIFICATION</scope>
</reference>
<organism evidence="2 3">
    <name type="scientific">Cyprinus carpio</name>
    <name type="common">Common carp</name>
    <dbReference type="NCBI Taxonomy" id="7962"/>
    <lineage>
        <taxon>Eukaryota</taxon>
        <taxon>Metazoa</taxon>
        <taxon>Chordata</taxon>
        <taxon>Craniata</taxon>
        <taxon>Vertebrata</taxon>
        <taxon>Euteleostomi</taxon>
        <taxon>Actinopterygii</taxon>
        <taxon>Neopterygii</taxon>
        <taxon>Teleostei</taxon>
        <taxon>Ostariophysi</taxon>
        <taxon>Cypriniformes</taxon>
        <taxon>Cyprinidae</taxon>
        <taxon>Cyprininae</taxon>
        <taxon>Cyprinus</taxon>
    </lineage>
</organism>
<name>A0A8C1J811_CYPCA</name>
<dbReference type="PANTHER" id="PTHR31635">
    <property type="entry name" value="REVERSE TRANSCRIPTASE DOMAIN-CONTAINING PROTEIN-RELATED"/>
    <property type="match status" value="1"/>
</dbReference>
<dbReference type="InterPro" id="IPR043502">
    <property type="entry name" value="DNA/RNA_pol_sf"/>
</dbReference>
<reference evidence="2" key="2">
    <citation type="submission" date="2025-09" db="UniProtKB">
        <authorList>
            <consortium name="Ensembl"/>
        </authorList>
    </citation>
    <scope>IDENTIFICATION</scope>
</reference>
<dbReference type="Pfam" id="PF00078">
    <property type="entry name" value="RVT_1"/>
    <property type="match status" value="1"/>
</dbReference>
<accession>A0A8C1J811</accession>
<sequence>MFVSLQRFGFGEAFISWVRLIYARPMCSVLTNTDRSPRFPLQRSVQQGCPLSPALFAIAIEPLALSIRHHTDITGLEVGGREALISLYADDIILYLRNSERSVPILLDLITSFGRLSGYTINWSKSNFMPLSDAYSPGFLENMPFKIVRDHFTYLGLTIPKDPKLIFKLNFLEFLSKLKSNIGNWKILPLSMIGRINSIKMVSLPRFLYLCQNLPIFLTSAFFKELDSIILSYFWNYKTHRISKSHLQKSKFLGGLGMPVFKHYYWAANIRALMFWLKGAPGNETPEAPLWVQMETNLAVGTSLKALLFSKLDKPKDLNKLSFVLKNSVKILNQVRKALSLPETTVHMPICYNQSFLPPWSDRTYHVWREKGLGSIKDLYIEGRFASFNQLREKFDLPHAHFFRYLQIRHYVKSKICNFELLPEKHVFFDVFFNPPGSVRLISKFVSLFGSCLSAPTVRFKEAWEEDLGVELSDDTWDRCLATIHACSVNSRHQLIQFKVIHRLHYTKAKLHKIFPSVSPMCDRCKVAEDTASHAFWFCPLLSGFWSSIFDWYSKAYNKPLPPDAELAIFGLSQHTSSLSSALKQSLMLGMVVAKRLVLKNWKSPSPPSFQMWIKDMISVIQMERLRLLRTESIEKFSAVWGSFLGHLDKLTAQSAPKGFSKI</sequence>
<dbReference type="SUPFAM" id="SSF56672">
    <property type="entry name" value="DNA/RNA polymerases"/>
    <property type="match status" value="1"/>
</dbReference>
<dbReference type="Ensembl" id="ENSCCRT00010031502.1">
    <property type="protein sequence ID" value="ENSCCRP00010028712.1"/>
    <property type="gene ID" value="ENSCCRG00010012281.1"/>
</dbReference>
<protein>
    <recommendedName>
        <fullName evidence="1">Reverse transcriptase domain-containing protein</fullName>
    </recommendedName>
</protein>
<feature type="domain" description="Reverse transcriptase" evidence="1">
    <location>
        <begin position="1"/>
        <end position="159"/>
    </location>
</feature>